<proteinExistence type="predicted"/>
<dbReference type="Proteomes" id="UP000189681">
    <property type="component" value="Unassembled WGS sequence"/>
</dbReference>
<gene>
    <name evidence="1" type="ORF">AYP45_11170</name>
</gene>
<dbReference type="EMBL" id="AYTS01000103">
    <property type="protein sequence ID" value="OOP56056.1"/>
    <property type="molecule type" value="Genomic_DNA"/>
</dbReference>
<protein>
    <submittedName>
        <fullName evidence="1">Uncharacterized protein</fullName>
    </submittedName>
</protein>
<reference evidence="1 2" key="1">
    <citation type="journal article" date="2017" name="Water Res.">
        <title>Discovery and metagenomic analysis of an anammox bacterial enrichment related to Candidatus "Brocadia caroliniensis" in a full-scale glycerol-fed nitritation-denitritation separate centrate treatment process.</title>
        <authorList>
            <person name="Park H."/>
            <person name="Brotto A.C."/>
            <person name="van Loosdrecht M.C."/>
            <person name="Chandran K."/>
        </authorList>
    </citation>
    <scope>NUCLEOTIDE SEQUENCE [LARGE SCALE GENOMIC DNA]</scope>
    <source>
        <strain evidence="1">26THWARD</strain>
    </source>
</reference>
<accession>A0A1V4ASI8</accession>
<organism evidence="1 2">
    <name type="scientific">Candidatus Brocadia carolinensis</name>
    <dbReference type="NCBI Taxonomy" id="1004156"/>
    <lineage>
        <taxon>Bacteria</taxon>
        <taxon>Pseudomonadati</taxon>
        <taxon>Planctomycetota</taxon>
        <taxon>Candidatus Brocadiia</taxon>
        <taxon>Candidatus Brocadiales</taxon>
        <taxon>Candidatus Brocadiaceae</taxon>
        <taxon>Candidatus Brocadia</taxon>
    </lineage>
</organism>
<comment type="caution">
    <text evidence="1">The sequence shown here is derived from an EMBL/GenBank/DDBJ whole genome shotgun (WGS) entry which is preliminary data.</text>
</comment>
<evidence type="ECO:0000313" key="2">
    <source>
        <dbReference type="Proteomes" id="UP000189681"/>
    </source>
</evidence>
<dbReference type="AlphaFoldDB" id="A0A1V4ASI8"/>
<sequence length="170" mass="19019">MHALTDVLEYAEVRISVVWHGRILGIVNIRNNYQPVSVTRLSDAIVENHDFKLQLKEMPAHDKKSVALRTVDLSQPLHALADVLEYTEVCVSVVWNGRTLGSVNIANNYQPVSVMRLCDAIVENLNFKLLELDADLSQNSLHDSILAAIKQHYFSDMDVPKVSKVSKLAG</sequence>
<evidence type="ECO:0000313" key="1">
    <source>
        <dbReference type="EMBL" id="OOP56056.1"/>
    </source>
</evidence>
<dbReference type="STRING" id="1004156.AYP45_11170"/>
<name>A0A1V4ASI8_9BACT</name>